<keyword evidence="3" id="KW-1185">Reference proteome</keyword>
<dbReference type="AlphaFoldDB" id="A0A6A6YJI1"/>
<dbReference type="GeneID" id="54456095"/>
<evidence type="ECO:0000313" key="2">
    <source>
        <dbReference type="EMBL" id="KAF2808708.1"/>
    </source>
</evidence>
<keyword evidence="1" id="KW-1133">Transmembrane helix</keyword>
<evidence type="ECO:0000313" key="3">
    <source>
        <dbReference type="Proteomes" id="UP000504636"/>
    </source>
</evidence>
<dbReference type="EMBL" id="MU003702">
    <property type="protein sequence ID" value="KAF2808708.1"/>
    <property type="molecule type" value="Genomic_DNA"/>
</dbReference>
<gene>
    <name evidence="2 4" type="ORF">BDZ99DRAFT_38076</name>
</gene>
<evidence type="ECO:0000256" key="1">
    <source>
        <dbReference type="SAM" id="Phobius"/>
    </source>
</evidence>
<protein>
    <submittedName>
        <fullName evidence="2 4">Uncharacterized protein</fullName>
    </submittedName>
</protein>
<reference evidence="2 4" key="1">
    <citation type="journal article" date="2020" name="Stud. Mycol.">
        <title>101 Dothideomycetes genomes: a test case for predicting lifestyles and emergence of pathogens.</title>
        <authorList>
            <person name="Haridas S."/>
            <person name="Albert R."/>
            <person name="Binder M."/>
            <person name="Bloem J."/>
            <person name="Labutti K."/>
            <person name="Salamov A."/>
            <person name="Andreopoulos B."/>
            <person name="Baker S."/>
            <person name="Barry K."/>
            <person name="Bills G."/>
            <person name="Bluhm B."/>
            <person name="Cannon C."/>
            <person name="Castanera R."/>
            <person name="Culley D."/>
            <person name="Daum C."/>
            <person name="Ezra D."/>
            <person name="Gonzalez J."/>
            <person name="Henrissat B."/>
            <person name="Kuo A."/>
            <person name="Liang C."/>
            <person name="Lipzen A."/>
            <person name="Lutzoni F."/>
            <person name="Magnuson J."/>
            <person name="Mondo S."/>
            <person name="Nolan M."/>
            <person name="Ohm R."/>
            <person name="Pangilinan J."/>
            <person name="Park H.-J."/>
            <person name="Ramirez L."/>
            <person name="Alfaro M."/>
            <person name="Sun H."/>
            <person name="Tritt A."/>
            <person name="Yoshinaga Y."/>
            <person name="Zwiers L.-H."/>
            <person name="Turgeon B."/>
            <person name="Goodwin S."/>
            <person name="Spatafora J."/>
            <person name="Crous P."/>
            <person name="Grigoriev I."/>
        </authorList>
    </citation>
    <scope>NUCLEOTIDE SEQUENCE</scope>
    <source>
        <strain evidence="2 4">CBS 304.34</strain>
    </source>
</reference>
<dbReference type="Proteomes" id="UP000504636">
    <property type="component" value="Unplaced"/>
</dbReference>
<name>A0A6A6YJI1_9PEZI</name>
<feature type="transmembrane region" description="Helical" evidence="1">
    <location>
        <begin position="47"/>
        <end position="72"/>
    </location>
</feature>
<organism evidence="2">
    <name type="scientific">Mytilinidion resinicola</name>
    <dbReference type="NCBI Taxonomy" id="574789"/>
    <lineage>
        <taxon>Eukaryota</taxon>
        <taxon>Fungi</taxon>
        <taxon>Dikarya</taxon>
        <taxon>Ascomycota</taxon>
        <taxon>Pezizomycotina</taxon>
        <taxon>Dothideomycetes</taxon>
        <taxon>Pleosporomycetidae</taxon>
        <taxon>Mytilinidiales</taxon>
        <taxon>Mytilinidiaceae</taxon>
        <taxon>Mytilinidion</taxon>
    </lineage>
</organism>
<dbReference type="RefSeq" id="XP_033575672.1">
    <property type="nucleotide sequence ID" value="XM_033715202.1"/>
</dbReference>
<evidence type="ECO:0000313" key="4">
    <source>
        <dbReference type="RefSeq" id="XP_033575672.1"/>
    </source>
</evidence>
<reference evidence="4" key="2">
    <citation type="submission" date="2020-04" db="EMBL/GenBank/DDBJ databases">
        <authorList>
            <consortium name="NCBI Genome Project"/>
        </authorList>
    </citation>
    <scope>NUCLEOTIDE SEQUENCE</scope>
    <source>
        <strain evidence="4">CBS 304.34</strain>
    </source>
</reference>
<accession>A0A6A6YJI1</accession>
<reference evidence="4" key="3">
    <citation type="submission" date="2025-04" db="UniProtKB">
        <authorList>
            <consortium name="RefSeq"/>
        </authorList>
    </citation>
    <scope>IDENTIFICATION</scope>
    <source>
        <strain evidence="4">CBS 304.34</strain>
    </source>
</reference>
<keyword evidence="1" id="KW-0812">Transmembrane</keyword>
<sequence>MNQIIEAPDDCFTIRPTLASRNPMRYRMIPLLDGYVGLLNSTRKATIILFILSLSFLFFLSFLGLATAPMFLMPASPWRFRATRIRKHDWLHAGRVRI</sequence>
<proteinExistence type="predicted"/>
<keyword evidence="1" id="KW-0472">Membrane</keyword>